<dbReference type="EMBL" id="JADILW010000042">
    <property type="protein sequence ID" value="MBO8480037.1"/>
    <property type="molecule type" value="Genomic_DNA"/>
</dbReference>
<evidence type="ECO:0000256" key="2">
    <source>
        <dbReference type="ARBA" id="ARBA00022989"/>
    </source>
</evidence>
<sequence>MKTMADKLWNSNYLKIWTGNFLLNFSFTLIVPLLPLYLSDTFGATNDAIGMALAGYTLMALIIRLFSGYVVDNYPRKTVLMVCSFFFFLLFFGYIVAGSLAMFTIFRTLHGAPFGATTVAASTVAIDVLPSSRRSEGIGYYGLSNNLATALGPVLAIYMLQAFEGDFHALFWLSMAISLAGLLVDASIKLPPRDFKPEKSVLSLDRFFLLKGWREALAMMCFSFSYGVVSTYVAIYGREELGITSGTGIFFSLFAIGLIVSRLTGAKALRENRVSYNASIGCLASLLGYLVFAALKTPFGYYASAFIIGLGNGHMYPAFQNMFVNLAENNQRGTANSSILTSWDAGLGLGVLLGGMLSEHFGYHTAFWAALFLNAAGVVWYFLRVRRHFEENKLR</sequence>
<evidence type="ECO:0000313" key="7">
    <source>
        <dbReference type="Proteomes" id="UP000823769"/>
    </source>
</evidence>
<reference evidence="6" key="1">
    <citation type="submission" date="2020-10" db="EMBL/GenBank/DDBJ databases">
        <authorList>
            <person name="Gilroy R."/>
        </authorList>
    </citation>
    <scope>NUCLEOTIDE SEQUENCE</scope>
    <source>
        <strain evidence="6">B3-1481</strain>
    </source>
</reference>
<protein>
    <submittedName>
        <fullName evidence="6">MFS transporter</fullName>
    </submittedName>
</protein>
<organism evidence="6 7">
    <name type="scientific">Candidatus Cryptobacteroides avistercoris</name>
    <dbReference type="NCBI Taxonomy" id="2840758"/>
    <lineage>
        <taxon>Bacteria</taxon>
        <taxon>Pseudomonadati</taxon>
        <taxon>Bacteroidota</taxon>
        <taxon>Bacteroidia</taxon>
        <taxon>Bacteroidales</taxon>
        <taxon>Candidatus Cryptobacteroides</taxon>
    </lineage>
</organism>
<dbReference type="CDD" id="cd17489">
    <property type="entry name" value="MFS_YfcJ_like"/>
    <property type="match status" value="1"/>
</dbReference>
<gene>
    <name evidence="6" type="ORF">IAB76_02865</name>
</gene>
<reference evidence="6" key="2">
    <citation type="journal article" date="2021" name="PeerJ">
        <title>Extensive microbial diversity within the chicken gut microbiome revealed by metagenomics and culture.</title>
        <authorList>
            <person name="Gilroy R."/>
            <person name="Ravi A."/>
            <person name="Getino M."/>
            <person name="Pursley I."/>
            <person name="Horton D.L."/>
            <person name="Alikhan N.F."/>
            <person name="Baker D."/>
            <person name="Gharbi K."/>
            <person name="Hall N."/>
            <person name="Watson M."/>
            <person name="Adriaenssens E.M."/>
            <person name="Foster-Nyarko E."/>
            <person name="Jarju S."/>
            <person name="Secka A."/>
            <person name="Antonio M."/>
            <person name="Oren A."/>
            <person name="Chaudhuri R.R."/>
            <person name="La Ragione R."/>
            <person name="Hildebrand F."/>
            <person name="Pallen M.J."/>
        </authorList>
    </citation>
    <scope>NUCLEOTIDE SEQUENCE</scope>
    <source>
        <strain evidence="6">B3-1481</strain>
    </source>
</reference>
<dbReference type="Proteomes" id="UP000823769">
    <property type="component" value="Unassembled WGS sequence"/>
</dbReference>
<dbReference type="PROSITE" id="PS50850">
    <property type="entry name" value="MFS"/>
    <property type="match status" value="1"/>
</dbReference>
<dbReference type="InterPro" id="IPR020846">
    <property type="entry name" value="MFS_dom"/>
</dbReference>
<dbReference type="InterPro" id="IPR011701">
    <property type="entry name" value="MFS"/>
</dbReference>
<feature type="transmembrane region" description="Helical" evidence="4">
    <location>
        <begin position="363"/>
        <end position="383"/>
    </location>
</feature>
<evidence type="ECO:0000259" key="5">
    <source>
        <dbReference type="PROSITE" id="PS50850"/>
    </source>
</evidence>
<feature type="transmembrane region" description="Helical" evidence="4">
    <location>
        <begin position="78"/>
        <end position="106"/>
    </location>
</feature>
<dbReference type="Pfam" id="PF07690">
    <property type="entry name" value="MFS_1"/>
    <property type="match status" value="1"/>
</dbReference>
<dbReference type="InterPro" id="IPR052714">
    <property type="entry name" value="MFS_Exporter"/>
</dbReference>
<feature type="transmembrane region" description="Helical" evidence="4">
    <location>
        <begin position="112"/>
        <end position="129"/>
    </location>
</feature>
<feature type="domain" description="Major facilitator superfamily (MFS) profile" evidence="5">
    <location>
        <begin position="12"/>
        <end position="389"/>
    </location>
</feature>
<feature type="transmembrane region" description="Helical" evidence="4">
    <location>
        <begin position="50"/>
        <end position="71"/>
    </location>
</feature>
<keyword evidence="2 4" id="KW-1133">Transmembrane helix</keyword>
<dbReference type="PANTHER" id="PTHR23531">
    <property type="entry name" value="QUINOLENE RESISTANCE PROTEIN NORA"/>
    <property type="match status" value="1"/>
</dbReference>
<comment type="caution">
    <text evidence="6">The sequence shown here is derived from an EMBL/GenBank/DDBJ whole genome shotgun (WGS) entry which is preliminary data.</text>
</comment>
<dbReference type="PANTHER" id="PTHR23531:SF1">
    <property type="entry name" value="QUINOLENE RESISTANCE PROTEIN NORA"/>
    <property type="match status" value="1"/>
</dbReference>
<proteinExistence type="predicted"/>
<evidence type="ECO:0000313" key="6">
    <source>
        <dbReference type="EMBL" id="MBO8480037.1"/>
    </source>
</evidence>
<evidence type="ECO:0000256" key="3">
    <source>
        <dbReference type="ARBA" id="ARBA00023136"/>
    </source>
</evidence>
<dbReference type="SUPFAM" id="SSF103473">
    <property type="entry name" value="MFS general substrate transporter"/>
    <property type="match status" value="1"/>
</dbReference>
<feature type="transmembrane region" description="Helical" evidence="4">
    <location>
        <begin position="169"/>
        <end position="188"/>
    </location>
</feature>
<dbReference type="AlphaFoldDB" id="A0A9D9IVR9"/>
<feature type="transmembrane region" description="Helical" evidence="4">
    <location>
        <begin position="216"/>
        <end position="235"/>
    </location>
</feature>
<keyword evidence="1 4" id="KW-0812">Transmembrane</keyword>
<keyword evidence="3 4" id="KW-0472">Membrane</keyword>
<feature type="transmembrane region" description="Helical" evidence="4">
    <location>
        <begin position="241"/>
        <end position="264"/>
    </location>
</feature>
<dbReference type="InterPro" id="IPR036259">
    <property type="entry name" value="MFS_trans_sf"/>
</dbReference>
<accession>A0A9D9IVR9</accession>
<dbReference type="GO" id="GO:0022857">
    <property type="term" value="F:transmembrane transporter activity"/>
    <property type="evidence" value="ECO:0007669"/>
    <property type="project" value="InterPro"/>
</dbReference>
<feature type="transmembrane region" description="Helical" evidence="4">
    <location>
        <begin position="141"/>
        <end position="163"/>
    </location>
</feature>
<name>A0A9D9IVR9_9BACT</name>
<dbReference type="Gene3D" id="1.20.1250.20">
    <property type="entry name" value="MFS general substrate transporter like domains"/>
    <property type="match status" value="1"/>
</dbReference>
<feature type="transmembrane region" description="Helical" evidence="4">
    <location>
        <begin position="21"/>
        <end position="38"/>
    </location>
</feature>
<evidence type="ECO:0000256" key="1">
    <source>
        <dbReference type="ARBA" id="ARBA00022692"/>
    </source>
</evidence>
<evidence type="ECO:0000256" key="4">
    <source>
        <dbReference type="SAM" id="Phobius"/>
    </source>
</evidence>